<evidence type="ECO:0000313" key="2">
    <source>
        <dbReference type="Proteomes" id="UP000257109"/>
    </source>
</evidence>
<feature type="non-terminal residue" evidence="1">
    <location>
        <position position="1"/>
    </location>
</feature>
<reference evidence="1" key="1">
    <citation type="submission" date="2018-05" db="EMBL/GenBank/DDBJ databases">
        <title>Draft genome of Mucuna pruriens seed.</title>
        <authorList>
            <person name="Nnadi N.E."/>
            <person name="Vos R."/>
            <person name="Hasami M.H."/>
            <person name="Devisetty U.K."/>
            <person name="Aguiy J.C."/>
        </authorList>
    </citation>
    <scope>NUCLEOTIDE SEQUENCE [LARGE SCALE GENOMIC DNA]</scope>
    <source>
        <strain evidence="1">JCA_2017</strain>
    </source>
</reference>
<dbReference type="AlphaFoldDB" id="A0A371GIX7"/>
<evidence type="ECO:0000313" key="1">
    <source>
        <dbReference type="EMBL" id="RDX90512.1"/>
    </source>
</evidence>
<gene>
    <name evidence="1" type="ORF">CR513_27617</name>
</gene>
<proteinExistence type="predicted"/>
<comment type="caution">
    <text evidence="1">The sequence shown here is derived from an EMBL/GenBank/DDBJ whole genome shotgun (WGS) entry which is preliminary data.</text>
</comment>
<sequence>MELSWWIKSLEFDFDHWSLQDITAIFKELGSSHMRERTFKGYLASSKWDANKLSSPIKLSNMEEFGIIEEVKNKNRRSTLKVMLLVVVERDRNENYSPIVIVVMEAETKDF</sequence>
<protein>
    <submittedName>
        <fullName evidence="1">Uncharacterized protein</fullName>
    </submittedName>
</protein>
<keyword evidence="2" id="KW-1185">Reference proteome</keyword>
<accession>A0A371GIX7</accession>
<organism evidence="1 2">
    <name type="scientific">Mucuna pruriens</name>
    <name type="common">Velvet bean</name>
    <name type="synonym">Dolichos pruriens</name>
    <dbReference type="NCBI Taxonomy" id="157652"/>
    <lineage>
        <taxon>Eukaryota</taxon>
        <taxon>Viridiplantae</taxon>
        <taxon>Streptophyta</taxon>
        <taxon>Embryophyta</taxon>
        <taxon>Tracheophyta</taxon>
        <taxon>Spermatophyta</taxon>
        <taxon>Magnoliopsida</taxon>
        <taxon>eudicotyledons</taxon>
        <taxon>Gunneridae</taxon>
        <taxon>Pentapetalae</taxon>
        <taxon>rosids</taxon>
        <taxon>fabids</taxon>
        <taxon>Fabales</taxon>
        <taxon>Fabaceae</taxon>
        <taxon>Papilionoideae</taxon>
        <taxon>50 kb inversion clade</taxon>
        <taxon>NPAAA clade</taxon>
        <taxon>indigoferoid/millettioid clade</taxon>
        <taxon>Phaseoleae</taxon>
        <taxon>Mucuna</taxon>
    </lineage>
</organism>
<dbReference type="EMBL" id="QJKJ01005383">
    <property type="protein sequence ID" value="RDX90512.1"/>
    <property type="molecule type" value="Genomic_DNA"/>
</dbReference>
<name>A0A371GIX7_MUCPR</name>
<dbReference type="Proteomes" id="UP000257109">
    <property type="component" value="Unassembled WGS sequence"/>
</dbReference>